<gene>
    <name evidence="3" type="ORF">J2S57_005537</name>
</gene>
<dbReference type="SUPFAM" id="SSF51679">
    <property type="entry name" value="Bacterial luciferase-like"/>
    <property type="match status" value="1"/>
</dbReference>
<dbReference type="RefSeq" id="WP_307248305.1">
    <property type="nucleotide sequence ID" value="NZ_JAUSQZ010000001.1"/>
</dbReference>
<sequence>MPTFSVRLSSGTPVPLFTECAVLAEELGFDQIWTGNDLLRRSGIVPVTVALTATRRIRVGSSVLNPVSLHPAEIAMLAAQLQEISGGRYLLGLGAGSEVFLRWAGLDPAPPVTRTRKALREIRALLAGEVPPGWHERASLKDGPAMPTPVYIGAMGPKMLALAGREADGVLALCLPPDRVAWVAEQVEGGRDGRPGTFDLACCLWVSIDDDRDAARHRLATKIAPYAGSLAPDALEAAGLDVERFAHVQALMSAGDTEAAVRAVDEGMLRLGVAGDIHDVTERCKELVSRGVHHLSFGQPLGASPAQAISLLGQHVLPALRAA</sequence>
<comment type="caution">
    <text evidence="3">The sequence shown here is derived from an EMBL/GenBank/DDBJ whole genome shotgun (WGS) entry which is preliminary data.</text>
</comment>
<evidence type="ECO:0000259" key="2">
    <source>
        <dbReference type="Pfam" id="PF00296"/>
    </source>
</evidence>
<dbReference type="InterPro" id="IPR050564">
    <property type="entry name" value="F420-G6PD/mer"/>
</dbReference>
<evidence type="ECO:0000256" key="1">
    <source>
        <dbReference type="ARBA" id="ARBA00023002"/>
    </source>
</evidence>
<keyword evidence="1 3" id="KW-0560">Oxidoreductase</keyword>
<dbReference type="GO" id="GO:0018537">
    <property type="term" value="F:coenzyme F420-dependent N5,N10-methenyltetrahydromethanopterin reductase activity"/>
    <property type="evidence" value="ECO:0007669"/>
    <property type="project" value="UniProtKB-EC"/>
</dbReference>
<dbReference type="Pfam" id="PF00296">
    <property type="entry name" value="Bac_luciferase"/>
    <property type="match status" value="1"/>
</dbReference>
<protein>
    <submittedName>
        <fullName evidence="3">5,10-methylenetetrahydromethanopterin reductase</fullName>
        <ecNumber evidence="3">1.5.98.2</ecNumber>
    </submittedName>
</protein>
<dbReference type="CDD" id="cd01097">
    <property type="entry name" value="Tetrahydromethanopterin_reductase"/>
    <property type="match status" value="1"/>
</dbReference>
<organism evidence="3 4">
    <name type="scientific">Kineosporia succinea</name>
    <dbReference type="NCBI Taxonomy" id="84632"/>
    <lineage>
        <taxon>Bacteria</taxon>
        <taxon>Bacillati</taxon>
        <taxon>Actinomycetota</taxon>
        <taxon>Actinomycetes</taxon>
        <taxon>Kineosporiales</taxon>
        <taxon>Kineosporiaceae</taxon>
        <taxon>Kineosporia</taxon>
    </lineage>
</organism>
<name>A0ABT9PAV2_9ACTN</name>
<dbReference type="EC" id="1.5.98.2" evidence="3"/>
<keyword evidence="4" id="KW-1185">Reference proteome</keyword>
<dbReference type="Proteomes" id="UP001235712">
    <property type="component" value="Unassembled WGS sequence"/>
</dbReference>
<dbReference type="PANTHER" id="PTHR43244">
    <property type="match status" value="1"/>
</dbReference>
<evidence type="ECO:0000313" key="4">
    <source>
        <dbReference type="Proteomes" id="UP001235712"/>
    </source>
</evidence>
<dbReference type="PANTHER" id="PTHR43244:SF1">
    <property type="entry name" value="5,10-METHYLENETETRAHYDROMETHANOPTERIN REDUCTASE"/>
    <property type="match status" value="1"/>
</dbReference>
<dbReference type="Gene3D" id="3.20.20.30">
    <property type="entry name" value="Luciferase-like domain"/>
    <property type="match status" value="1"/>
</dbReference>
<evidence type="ECO:0000313" key="3">
    <source>
        <dbReference type="EMBL" id="MDP9829788.1"/>
    </source>
</evidence>
<proteinExistence type="predicted"/>
<accession>A0ABT9PAV2</accession>
<dbReference type="EMBL" id="JAUSQZ010000001">
    <property type="protein sequence ID" value="MDP9829788.1"/>
    <property type="molecule type" value="Genomic_DNA"/>
</dbReference>
<dbReference type="InterPro" id="IPR011251">
    <property type="entry name" value="Luciferase-like_dom"/>
</dbReference>
<reference evidence="3 4" key="1">
    <citation type="submission" date="2023-07" db="EMBL/GenBank/DDBJ databases">
        <title>Sequencing the genomes of 1000 actinobacteria strains.</title>
        <authorList>
            <person name="Klenk H.-P."/>
        </authorList>
    </citation>
    <scope>NUCLEOTIDE SEQUENCE [LARGE SCALE GENOMIC DNA]</scope>
    <source>
        <strain evidence="3 4">DSM 44388</strain>
    </source>
</reference>
<feature type="domain" description="Luciferase-like" evidence="2">
    <location>
        <begin position="8"/>
        <end position="294"/>
    </location>
</feature>
<dbReference type="InterPro" id="IPR036661">
    <property type="entry name" value="Luciferase-like_sf"/>
</dbReference>